<comment type="caution">
    <text evidence="3">The sequence shown here is derived from an EMBL/GenBank/DDBJ whole genome shotgun (WGS) entry which is preliminary data.</text>
</comment>
<evidence type="ECO:0000259" key="2">
    <source>
        <dbReference type="Pfam" id="PF07331"/>
    </source>
</evidence>
<dbReference type="InterPro" id="IPR009936">
    <property type="entry name" value="DUF1468"/>
</dbReference>
<evidence type="ECO:0000313" key="4">
    <source>
        <dbReference type="Proteomes" id="UP000461585"/>
    </source>
</evidence>
<name>A0A7X5HVN4_9FIRM</name>
<evidence type="ECO:0000313" key="3">
    <source>
        <dbReference type="EMBL" id="NDL67506.1"/>
    </source>
</evidence>
<evidence type="ECO:0000256" key="1">
    <source>
        <dbReference type="SAM" id="Phobius"/>
    </source>
</evidence>
<organism evidence="3 4">
    <name type="scientific">Anaerotalea alkaliphila</name>
    <dbReference type="NCBI Taxonomy" id="2662126"/>
    <lineage>
        <taxon>Bacteria</taxon>
        <taxon>Bacillati</taxon>
        <taxon>Bacillota</taxon>
        <taxon>Clostridia</taxon>
        <taxon>Eubacteriales</taxon>
        <taxon>Anaerotalea</taxon>
    </lineage>
</organism>
<feature type="transmembrane region" description="Helical" evidence="1">
    <location>
        <begin position="39"/>
        <end position="58"/>
    </location>
</feature>
<sequence>MEKMTARMLLPVATLLIGATWLWLGIYEYGFWLKGPGGGFFPAIVGGLMILASVVSLFQEMNKKGFGYKWVTALPLAACVLILVFSQVFGMLVSVFVYLIGWLKLFEKYSWKSTIAVSAGTMAFIYGAFVKWLQIPFPKGLVFQLLQ</sequence>
<reference evidence="3 4" key="1">
    <citation type="submission" date="2020-01" db="EMBL/GenBank/DDBJ databases">
        <title>Anaeroalcalibacter tamaniensis gen. nov., sp. nov., moderately halophilic strictly anaerobic fermenter bacterium from mud volcano of Taman peninsula.</title>
        <authorList>
            <person name="Frolova A."/>
            <person name="Merkel A.Y."/>
            <person name="Slobodkin A.I."/>
        </authorList>
    </citation>
    <scope>NUCLEOTIDE SEQUENCE [LARGE SCALE GENOMIC DNA]</scope>
    <source>
        <strain evidence="3 4">F-3ap</strain>
    </source>
</reference>
<feature type="transmembrane region" description="Helical" evidence="1">
    <location>
        <begin position="70"/>
        <end position="103"/>
    </location>
</feature>
<feature type="domain" description="DUF1468" evidence="2">
    <location>
        <begin position="12"/>
        <end position="138"/>
    </location>
</feature>
<keyword evidence="4" id="KW-1185">Reference proteome</keyword>
<feature type="transmembrane region" description="Helical" evidence="1">
    <location>
        <begin position="9"/>
        <end position="27"/>
    </location>
</feature>
<keyword evidence="1" id="KW-1133">Transmembrane helix</keyword>
<dbReference type="AlphaFoldDB" id="A0A7X5HVN4"/>
<accession>A0A7X5HVN4</accession>
<dbReference type="Proteomes" id="UP000461585">
    <property type="component" value="Unassembled WGS sequence"/>
</dbReference>
<dbReference type="Pfam" id="PF07331">
    <property type="entry name" value="TctB"/>
    <property type="match status" value="1"/>
</dbReference>
<gene>
    <name evidence="3" type="ORF">GXN74_07085</name>
</gene>
<proteinExistence type="predicted"/>
<dbReference type="EMBL" id="JAAEEH010000016">
    <property type="protein sequence ID" value="NDL67506.1"/>
    <property type="molecule type" value="Genomic_DNA"/>
</dbReference>
<keyword evidence="1" id="KW-0812">Transmembrane</keyword>
<feature type="transmembrane region" description="Helical" evidence="1">
    <location>
        <begin position="109"/>
        <end position="129"/>
    </location>
</feature>
<keyword evidence="1" id="KW-0472">Membrane</keyword>
<protein>
    <submittedName>
        <fullName evidence="3">Tripartite tricarboxylate transporter TctB family protein</fullName>
    </submittedName>
</protein>
<dbReference type="RefSeq" id="WP_162370235.1">
    <property type="nucleotide sequence ID" value="NZ_JAAEEH010000016.1"/>
</dbReference>